<evidence type="ECO:0000313" key="2">
    <source>
        <dbReference type="Proteomes" id="UP001165121"/>
    </source>
</evidence>
<proteinExistence type="predicted"/>
<dbReference type="EMBL" id="BSXT01004411">
    <property type="protein sequence ID" value="GMF57790.1"/>
    <property type="molecule type" value="Genomic_DNA"/>
</dbReference>
<name>A0A9W6Y9V4_9STRA</name>
<dbReference type="Gene3D" id="2.40.70.10">
    <property type="entry name" value="Acid Proteases"/>
    <property type="match status" value="1"/>
</dbReference>
<dbReference type="AlphaFoldDB" id="A0A9W6Y9V4"/>
<dbReference type="OrthoDB" id="119884at2759"/>
<evidence type="ECO:0000313" key="1">
    <source>
        <dbReference type="EMBL" id="GMF57790.1"/>
    </source>
</evidence>
<dbReference type="Proteomes" id="UP001165121">
    <property type="component" value="Unassembled WGS sequence"/>
</dbReference>
<keyword evidence="2" id="KW-1185">Reference proteome</keyword>
<sequence>MVACRYSRAVESEEREIEEGGSHYPMIEQLVTEEGGDRDAVPGRLAPEEGVAVEEQRIPEEGEAASDAIAPTVTATSVTMALSGRAVPDRAVLAQVRITRKTKERDAKKQHVERAVRRSTASQYGVTEIELAVAQMNGERCERSQQQADDARNELKEIRERWRIEQSAQDRPTVQRAHVSLVQRRMKFATKVTRGLGVEADDGLPTTIMEIDEGKHAVNWDSCARHTVAGTDWMRRGERVAGPAPVDYIESVGGFLLDVTGVWAFEVYNIFGQSVSVTACIIEGCTDEFLIGVDFLKKHKTNMDFNQSEVRYFEKDLRVVIPFRTEGSDNDKTRIAPVRMTQQAKLVRRVVTPVWVAVVAPDGEQGVFVPTHNSGAVMLVTTVTSQQWKGVDPGH</sequence>
<accession>A0A9W6Y9V4</accession>
<gene>
    <name evidence="1" type="ORF">Pfra01_002473900</name>
</gene>
<reference evidence="1" key="1">
    <citation type="submission" date="2023-04" db="EMBL/GenBank/DDBJ databases">
        <title>Phytophthora fragariaefolia NBRC 109709.</title>
        <authorList>
            <person name="Ichikawa N."/>
            <person name="Sato H."/>
            <person name="Tonouchi N."/>
        </authorList>
    </citation>
    <scope>NUCLEOTIDE SEQUENCE</scope>
    <source>
        <strain evidence="1">NBRC 109709</strain>
    </source>
</reference>
<protein>
    <submittedName>
        <fullName evidence="1">Unnamed protein product</fullName>
    </submittedName>
</protein>
<comment type="caution">
    <text evidence="1">The sequence shown here is derived from an EMBL/GenBank/DDBJ whole genome shotgun (WGS) entry which is preliminary data.</text>
</comment>
<dbReference type="InterPro" id="IPR021109">
    <property type="entry name" value="Peptidase_aspartic_dom_sf"/>
</dbReference>
<organism evidence="1 2">
    <name type="scientific">Phytophthora fragariaefolia</name>
    <dbReference type="NCBI Taxonomy" id="1490495"/>
    <lineage>
        <taxon>Eukaryota</taxon>
        <taxon>Sar</taxon>
        <taxon>Stramenopiles</taxon>
        <taxon>Oomycota</taxon>
        <taxon>Peronosporomycetes</taxon>
        <taxon>Peronosporales</taxon>
        <taxon>Peronosporaceae</taxon>
        <taxon>Phytophthora</taxon>
    </lineage>
</organism>